<keyword evidence="4 10" id="KW-0285">Flavoprotein</keyword>
<keyword evidence="9 10" id="KW-0520">NAD</keyword>
<dbReference type="SUPFAM" id="SSF51905">
    <property type="entry name" value="FAD/NAD(P)-binding domain"/>
    <property type="match status" value="1"/>
</dbReference>
<evidence type="ECO:0000256" key="7">
    <source>
        <dbReference type="ARBA" id="ARBA00022827"/>
    </source>
</evidence>
<evidence type="ECO:0000256" key="9">
    <source>
        <dbReference type="ARBA" id="ARBA00023027"/>
    </source>
</evidence>
<feature type="binding site" evidence="10">
    <location>
        <begin position="9"/>
        <end position="14"/>
    </location>
    <ligand>
        <name>FAD</name>
        <dbReference type="ChEBI" id="CHEBI:57692"/>
    </ligand>
</feature>
<comment type="catalytic activity">
    <reaction evidence="10">
        <text>uridine(54) in tRNA + (6R)-5,10-methylene-5,6,7,8-tetrahydrofolate + NADH + H(+) = 5-methyluridine(54) in tRNA + (6S)-5,6,7,8-tetrahydrofolate + NAD(+)</text>
        <dbReference type="Rhea" id="RHEA:16873"/>
        <dbReference type="Rhea" id="RHEA-COMP:10167"/>
        <dbReference type="Rhea" id="RHEA-COMP:10193"/>
        <dbReference type="ChEBI" id="CHEBI:15378"/>
        <dbReference type="ChEBI" id="CHEBI:15636"/>
        <dbReference type="ChEBI" id="CHEBI:57453"/>
        <dbReference type="ChEBI" id="CHEBI:57540"/>
        <dbReference type="ChEBI" id="CHEBI:57945"/>
        <dbReference type="ChEBI" id="CHEBI:65315"/>
        <dbReference type="ChEBI" id="CHEBI:74447"/>
        <dbReference type="EC" id="2.1.1.74"/>
    </reaction>
</comment>
<evidence type="ECO:0000256" key="1">
    <source>
        <dbReference type="ARBA" id="ARBA00001974"/>
    </source>
</evidence>
<dbReference type="HAMAP" id="MF_01037">
    <property type="entry name" value="TrmFO"/>
    <property type="match status" value="1"/>
</dbReference>
<dbReference type="InterPro" id="IPR004417">
    <property type="entry name" value="TrmFO"/>
</dbReference>
<comment type="cofactor">
    <cofactor evidence="1 10">
        <name>FAD</name>
        <dbReference type="ChEBI" id="CHEBI:57692"/>
    </cofactor>
</comment>
<sequence>MVDAIHIIGGGMAGVEAAWACARAGVPAVIHEMRPKVGTFAHRTGDLAEMVCSNSFRSDDHEQNAVGLLHWEMRAAGSITMEMAARHRLPAGGALAVDRDAFSAAVTAAVRGHPLVSVVEEEMTALPDDGSWIVATGPLTSGALAKSIRQATGAEHLAFFDAIAPIVHADTIDMGVAWRQSRYDKGETEEERTAYINCPMDRAHYEAFIDALLAAEKTEFREGETAGYFDGCLPVEVMAERGRETLRFGPMKPVGLTNAHAPDVKPYAVVQLRRDNALGTLYNIVGFQTKMKHGAQAAVFRMIPGLKDAGFARLGGIHRNTFINSPTLLDDRMRLRARPWLRFAGQITGVEGYVESAAMGMLAGRLAAAEAKGATLPPVPAATAVGALLSHITGGADAKTFQPMNVNFGLFPPLPEARSGRRGRAERYKGYTDRAKADWTAWLSGTVAQAAE</sequence>
<comment type="subcellular location">
    <subcellularLocation>
        <location evidence="10">Cytoplasm</location>
    </subcellularLocation>
</comment>
<dbReference type="NCBIfam" id="NF003739">
    <property type="entry name" value="PRK05335.1"/>
    <property type="match status" value="1"/>
</dbReference>
<organism evidence="12 13">
    <name type="scientific">Rubellimicrobium aerolatum</name>
    <dbReference type="NCBI Taxonomy" id="490979"/>
    <lineage>
        <taxon>Bacteria</taxon>
        <taxon>Pseudomonadati</taxon>
        <taxon>Pseudomonadota</taxon>
        <taxon>Alphaproteobacteria</taxon>
        <taxon>Rhodobacterales</taxon>
        <taxon>Roseobacteraceae</taxon>
        <taxon>Rubellimicrobium</taxon>
    </lineage>
</organism>
<evidence type="ECO:0000256" key="6">
    <source>
        <dbReference type="ARBA" id="ARBA00022694"/>
    </source>
</evidence>
<evidence type="ECO:0000256" key="5">
    <source>
        <dbReference type="ARBA" id="ARBA00022679"/>
    </source>
</evidence>
<keyword evidence="6 10" id="KW-0819">tRNA processing</keyword>
<keyword evidence="13" id="KW-1185">Reference proteome</keyword>
<comment type="similarity">
    <text evidence="10">Belongs to the MnmG family. TrmFO subfamily.</text>
</comment>
<dbReference type="EMBL" id="JBHSNA010000001">
    <property type="protein sequence ID" value="MFC5565165.1"/>
    <property type="molecule type" value="Genomic_DNA"/>
</dbReference>
<dbReference type="PANTHER" id="PTHR11806:SF2">
    <property type="entry name" value="METHYLENETETRAHYDROFOLATE--TRNA-(URACIL-5-)-METHYLTRANSFERASE TRMFO"/>
    <property type="match status" value="1"/>
</dbReference>
<dbReference type="EC" id="2.1.1.74" evidence="10"/>
<dbReference type="InterPro" id="IPR002218">
    <property type="entry name" value="MnmG-rel"/>
</dbReference>
<accession>A0ABW0S8C5</accession>
<comment type="function">
    <text evidence="10">Catalyzes the folate-dependent formation of 5-methyl-uridine at position 54 (M-5-U54) in all tRNAs.</text>
</comment>
<evidence type="ECO:0000256" key="3">
    <source>
        <dbReference type="ARBA" id="ARBA00022603"/>
    </source>
</evidence>
<proteinExistence type="inferred from homology"/>
<evidence type="ECO:0000256" key="4">
    <source>
        <dbReference type="ARBA" id="ARBA00022630"/>
    </source>
</evidence>
<keyword evidence="5 10" id="KW-0808">Transferase</keyword>
<dbReference type="InterPro" id="IPR036188">
    <property type="entry name" value="FAD/NAD-bd_sf"/>
</dbReference>
<evidence type="ECO:0000256" key="8">
    <source>
        <dbReference type="ARBA" id="ARBA00022857"/>
    </source>
</evidence>
<comment type="caution">
    <text evidence="12">The sequence shown here is derived from an EMBL/GenBank/DDBJ whole genome shotgun (WGS) entry which is preliminary data.</text>
</comment>
<evidence type="ECO:0000259" key="11">
    <source>
        <dbReference type="Pfam" id="PF01134"/>
    </source>
</evidence>
<dbReference type="Proteomes" id="UP001596056">
    <property type="component" value="Unassembled WGS sequence"/>
</dbReference>
<feature type="domain" description="MnmG N-terminal" evidence="11">
    <location>
        <begin position="5"/>
        <end position="373"/>
    </location>
</feature>
<dbReference type="NCBIfam" id="TIGR00137">
    <property type="entry name" value="gid_trmFO"/>
    <property type="match status" value="1"/>
</dbReference>
<dbReference type="RefSeq" id="WP_209836773.1">
    <property type="nucleotide sequence ID" value="NZ_JAGGJP010000001.1"/>
</dbReference>
<evidence type="ECO:0000313" key="12">
    <source>
        <dbReference type="EMBL" id="MFC5565165.1"/>
    </source>
</evidence>
<dbReference type="PANTHER" id="PTHR11806">
    <property type="entry name" value="GLUCOSE INHIBITED DIVISION PROTEIN A"/>
    <property type="match status" value="1"/>
</dbReference>
<keyword evidence="8 10" id="KW-0521">NADP</keyword>
<keyword evidence="2 10" id="KW-0963">Cytoplasm</keyword>
<protein>
    <recommendedName>
        <fullName evidence="10">Methylenetetrahydrofolate--tRNA-(uracil-5-)-methyltransferase TrmFO</fullName>
        <ecNumber evidence="10">2.1.1.74</ecNumber>
    </recommendedName>
    <alternativeName>
        <fullName evidence="10">Folate-dependent tRNA (uracil-5-)-methyltransferase</fullName>
    </alternativeName>
    <alternativeName>
        <fullName evidence="10">Folate-dependent tRNA(M-5-U54)-methyltransferase</fullName>
    </alternativeName>
</protein>
<comment type="catalytic activity">
    <reaction evidence="10">
        <text>uridine(54) in tRNA + (6R)-5,10-methylene-5,6,7,8-tetrahydrofolate + NADPH + H(+) = 5-methyluridine(54) in tRNA + (6S)-5,6,7,8-tetrahydrofolate + NADP(+)</text>
        <dbReference type="Rhea" id="RHEA:62372"/>
        <dbReference type="Rhea" id="RHEA-COMP:10167"/>
        <dbReference type="Rhea" id="RHEA-COMP:10193"/>
        <dbReference type="ChEBI" id="CHEBI:15378"/>
        <dbReference type="ChEBI" id="CHEBI:15636"/>
        <dbReference type="ChEBI" id="CHEBI:57453"/>
        <dbReference type="ChEBI" id="CHEBI:57783"/>
        <dbReference type="ChEBI" id="CHEBI:58349"/>
        <dbReference type="ChEBI" id="CHEBI:65315"/>
        <dbReference type="ChEBI" id="CHEBI:74447"/>
        <dbReference type="EC" id="2.1.1.74"/>
    </reaction>
</comment>
<gene>
    <name evidence="10 12" type="primary">trmFO</name>
    <name evidence="12" type="ORF">ACFPOC_01860</name>
</gene>
<evidence type="ECO:0000256" key="2">
    <source>
        <dbReference type="ARBA" id="ARBA00022490"/>
    </source>
</evidence>
<evidence type="ECO:0000256" key="10">
    <source>
        <dbReference type="HAMAP-Rule" id="MF_01037"/>
    </source>
</evidence>
<dbReference type="Gene3D" id="3.50.50.60">
    <property type="entry name" value="FAD/NAD(P)-binding domain"/>
    <property type="match status" value="2"/>
</dbReference>
<dbReference type="Pfam" id="PF01134">
    <property type="entry name" value="GIDA"/>
    <property type="match status" value="1"/>
</dbReference>
<keyword evidence="7 10" id="KW-0274">FAD</keyword>
<keyword evidence="3 10" id="KW-0489">Methyltransferase</keyword>
<reference evidence="13" key="1">
    <citation type="journal article" date="2019" name="Int. J. Syst. Evol. Microbiol.">
        <title>The Global Catalogue of Microorganisms (GCM) 10K type strain sequencing project: providing services to taxonomists for standard genome sequencing and annotation.</title>
        <authorList>
            <consortium name="The Broad Institute Genomics Platform"/>
            <consortium name="The Broad Institute Genome Sequencing Center for Infectious Disease"/>
            <person name="Wu L."/>
            <person name="Ma J."/>
        </authorList>
    </citation>
    <scope>NUCLEOTIDE SEQUENCE [LARGE SCALE GENOMIC DNA]</scope>
    <source>
        <strain evidence="13">KACC 11588</strain>
    </source>
</reference>
<dbReference type="InterPro" id="IPR040131">
    <property type="entry name" value="MnmG_N"/>
</dbReference>
<name>A0ABW0S8C5_9RHOB</name>
<evidence type="ECO:0000313" key="13">
    <source>
        <dbReference type="Proteomes" id="UP001596056"/>
    </source>
</evidence>